<accession>A0AAW1UH81</accession>
<dbReference type="GO" id="GO:0005634">
    <property type="term" value="C:nucleus"/>
    <property type="evidence" value="ECO:0007669"/>
    <property type="project" value="UniProtKB-SubCell"/>
</dbReference>
<comment type="caution">
    <text evidence="3">The sequence shown here is derived from an EMBL/GenBank/DDBJ whole genome shotgun (WGS) entry which is preliminary data.</text>
</comment>
<dbReference type="EMBL" id="JARQZJ010000063">
    <property type="protein sequence ID" value="KAK9879877.1"/>
    <property type="molecule type" value="Genomic_DNA"/>
</dbReference>
<dbReference type="AlphaFoldDB" id="A0AAW1UH81"/>
<dbReference type="InterPro" id="IPR007889">
    <property type="entry name" value="HTH_Psq"/>
</dbReference>
<dbReference type="InterPro" id="IPR009057">
    <property type="entry name" value="Homeodomain-like_sf"/>
</dbReference>
<organism evidence="3 4">
    <name type="scientific">Henosepilachna vigintioctopunctata</name>
    <dbReference type="NCBI Taxonomy" id="420089"/>
    <lineage>
        <taxon>Eukaryota</taxon>
        <taxon>Metazoa</taxon>
        <taxon>Ecdysozoa</taxon>
        <taxon>Arthropoda</taxon>
        <taxon>Hexapoda</taxon>
        <taxon>Insecta</taxon>
        <taxon>Pterygota</taxon>
        <taxon>Neoptera</taxon>
        <taxon>Endopterygota</taxon>
        <taxon>Coleoptera</taxon>
        <taxon>Polyphaga</taxon>
        <taxon>Cucujiformia</taxon>
        <taxon>Coccinelloidea</taxon>
        <taxon>Coccinellidae</taxon>
        <taxon>Epilachninae</taxon>
        <taxon>Epilachnini</taxon>
        <taxon>Henosepilachna</taxon>
    </lineage>
</organism>
<dbReference type="GO" id="GO:0003677">
    <property type="term" value="F:DNA binding"/>
    <property type="evidence" value="ECO:0007669"/>
    <property type="project" value="InterPro"/>
</dbReference>
<protein>
    <recommendedName>
        <fullName evidence="2">HTH psq-type domain-containing protein</fullName>
    </recommendedName>
</protein>
<feature type="domain" description="HTH psq-type" evidence="2">
    <location>
        <begin position="4"/>
        <end position="51"/>
    </location>
</feature>
<sequence>MSPRKYKCLTIAEKKMLIEKVEEDEKKSDVAKEFKNTLSTISTIIKRNEEINAAQTGVVRKGTTKGEFPRLEESLDNWLRQCRSQKEKAKEFASTLSIKNFRQVKGGLQKEEWSSV</sequence>
<dbReference type="Gene3D" id="1.10.10.60">
    <property type="entry name" value="Homeodomain-like"/>
    <property type="match status" value="1"/>
</dbReference>
<keyword evidence="4" id="KW-1185">Reference proteome</keyword>
<dbReference type="Proteomes" id="UP001431783">
    <property type="component" value="Unassembled WGS sequence"/>
</dbReference>
<dbReference type="Pfam" id="PF04218">
    <property type="entry name" value="CENP-B_N"/>
    <property type="match status" value="1"/>
</dbReference>
<name>A0AAW1UH81_9CUCU</name>
<comment type="subcellular location">
    <subcellularLocation>
        <location evidence="1">Nucleus</location>
    </subcellularLocation>
</comment>
<evidence type="ECO:0000256" key="1">
    <source>
        <dbReference type="ARBA" id="ARBA00004123"/>
    </source>
</evidence>
<reference evidence="3 4" key="1">
    <citation type="submission" date="2023-03" db="EMBL/GenBank/DDBJ databases">
        <title>Genome insight into feeding habits of ladybird beetles.</title>
        <authorList>
            <person name="Li H.-S."/>
            <person name="Huang Y.-H."/>
            <person name="Pang H."/>
        </authorList>
    </citation>
    <scope>NUCLEOTIDE SEQUENCE [LARGE SCALE GENOMIC DNA]</scope>
    <source>
        <strain evidence="3">SYSU_2023b</strain>
        <tissue evidence="3">Whole body</tissue>
    </source>
</reference>
<evidence type="ECO:0000313" key="4">
    <source>
        <dbReference type="Proteomes" id="UP001431783"/>
    </source>
</evidence>
<evidence type="ECO:0000313" key="3">
    <source>
        <dbReference type="EMBL" id="KAK9879877.1"/>
    </source>
</evidence>
<evidence type="ECO:0000259" key="2">
    <source>
        <dbReference type="Pfam" id="PF04218"/>
    </source>
</evidence>
<proteinExistence type="predicted"/>
<gene>
    <name evidence="3" type="ORF">WA026_008379</name>
</gene>
<dbReference type="SUPFAM" id="SSF46689">
    <property type="entry name" value="Homeodomain-like"/>
    <property type="match status" value="1"/>
</dbReference>